<sequence>MLARMPDFNEHIINGMKIMKSQAKAWVLAGLLLPAFILGCTATTTVQGPPPTRVEVIPAAPSARHVWIPGHYIRRGRNYVWVNGFYRVAPARYNAWAPGHWQQTRRGQVWVDGHWQ</sequence>
<protein>
    <submittedName>
        <fullName evidence="1">BcpO-related WXXGXW repeat protein</fullName>
    </submittedName>
</protein>
<proteinExistence type="predicted"/>
<organism evidence="1 2">
    <name type="scientific">Spirosoma arboris</name>
    <dbReference type="NCBI Taxonomy" id="2682092"/>
    <lineage>
        <taxon>Bacteria</taxon>
        <taxon>Pseudomonadati</taxon>
        <taxon>Bacteroidota</taxon>
        <taxon>Cytophagia</taxon>
        <taxon>Cytophagales</taxon>
        <taxon>Cytophagaceae</taxon>
        <taxon>Spirosoma</taxon>
    </lineage>
</organism>
<dbReference type="InterPro" id="IPR024447">
    <property type="entry name" value="YXWGXW_rpt"/>
</dbReference>
<dbReference type="Pfam" id="PF12779">
    <property type="entry name" value="WXXGXW"/>
    <property type="match status" value="2"/>
</dbReference>
<accession>A0A7K1S774</accession>
<dbReference type="Proteomes" id="UP000436006">
    <property type="component" value="Unassembled WGS sequence"/>
</dbReference>
<reference evidence="1 2" key="1">
    <citation type="submission" date="2019-12" db="EMBL/GenBank/DDBJ databases">
        <title>Spirosoma sp. HMF4905 genome sequencing and assembly.</title>
        <authorList>
            <person name="Kang H."/>
            <person name="Cha I."/>
            <person name="Kim H."/>
            <person name="Joh K."/>
        </authorList>
    </citation>
    <scope>NUCLEOTIDE SEQUENCE [LARGE SCALE GENOMIC DNA]</scope>
    <source>
        <strain evidence="1 2">HMF4905</strain>
    </source>
</reference>
<comment type="caution">
    <text evidence="1">The sequence shown here is derived from an EMBL/GenBank/DDBJ whole genome shotgun (WGS) entry which is preliminary data.</text>
</comment>
<evidence type="ECO:0000313" key="2">
    <source>
        <dbReference type="Proteomes" id="UP000436006"/>
    </source>
</evidence>
<keyword evidence="2" id="KW-1185">Reference proteome</keyword>
<dbReference type="EMBL" id="WPIN01000002">
    <property type="protein sequence ID" value="MVM29600.1"/>
    <property type="molecule type" value="Genomic_DNA"/>
</dbReference>
<dbReference type="AlphaFoldDB" id="A0A7K1S774"/>
<evidence type="ECO:0000313" key="1">
    <source>
        <dbReference type="EMBL" id="MVM29600.1"/>
    </source>
</evidence>
<gene>
    <name evidence="1" type="ORF">GO755_06115</name>
</gene>
<name>A0A7K1S774_9BACT</name>